<organism evidence="2 3">
    <name type="scientific">Fibrobacter intestinalis</name>
    <dbReference type="NCBI Taxonomy" id="28122"/>
    <lineage>
        <taxon>Bacteria</taxon>
        <taxon>Pseudomonadati</taxon>
        <taxon>Fibrobacterota</taxon>
        <taxon>Fibrobacteria</taxon>
        <taxon>Fibrobacterales</taxon>
        <taxon>Fibrobacteraceae</taxon>
        <taxon>Fibrobacter</taxon>
    </lineage>
</organism>
<dbReference type="PANTHER" id="PTHR12126:SF11">
    <property type="entry name" value="NADH DEHYDROGENASE [UBIQUINONE] 1 ALPHA SUBCOMPLEX SUBUNIT 9, MITOCHONDRIAL"/>
    <property type="match status" value="1"/>
</dbReference>
<dbReference type="Proteomes" id="UP000184275">
    <property type="component" value="Unassembled WGS sequence"/>
</dbReference>
<proteinExistence type="predicted"/>
<evidence type="ECO:0000259" key="1">
    <source>
        <dbReference type="Pfam" id="PF01370"/>
    </source>
</evidence>
<evidence type="ECO:0000313" key="2">
    <source>
        <dbReference type="EMBL" id="SHK26433.1"/>
    </source>
</evidence>
<dbReference type="Pfam" id="PF01370">
    <property type="entry name" value="Epimerase"/>
    <property type="match status" value="1"/>
</dbReference>
<evidence type="ECO:0000313" key="3">
    <source>
        <dbReference type="Proteomes" id="UP000184275"/>
    </source>
</evidence>
<sequence length="289" mass="31517">MADILITGGAGVVGSKLCRLFLQQGFSVRVLTLPGQNSASILPQEVEVFEGDVTKPETLGAAFQNVNTVCHLAAVILAKQSSVFEEVNVEGTRHVLAACQKSGVKRLLFVSSISVTYPILTDYGKSKWECERLVKNSGIPFTIVRPTLVVEKNGAAEYMLFCRYLKKTPLVFLPAGGKCLKRPVRTEDLVWGIVRAATAEKAIGKTYALAGSKVLSMAEMARISLHWMGMQKRIVGVPLWLCWVLATLKQILIPGSVSARQALAGFRYDASPDIAESEKDLDYRPGTPF</sequence>
<dbReference type="GO" id="GO:0044877">
    <property type="term" value="F:protein-containing complex binding"/>
    <property type="evidence" value="ECO:0007669"/>
    <property type="project" value="TreeGrafter"/>
</dbReference>
<accession>A0A1M6R1X8</accession>
<dbReference type="Gene3D" id="3.40.50.720">
    <property type="entry name" value="NAD(P)-binding Rossmann-like Domain"/>
    <property type="match status" value="1"/>
</dbReference>
<dbReference type="InterPro" id="IPR051207">
    <property type="entry name" value="ComplexI_NDUFA9_subunit"/>
</dbReference>
<keyword evidence="3" id="KW-1185">Reference proteome</keyword>
<reference evidence="3" key="1">
    <citation type="submission" date="2016-11" db="EMBL/GenBank/DDBJ databases">
        <authorList>
            <person name="Varghese N."/>
            <person name="Submissions S."/>
        </authorList>
    </citation>
    <scope>NUCLEOTIDE SEQUENCE [LARGE SCALE GENOMIC DNA]</scope>
    <source>
        <strain evidence="3">UWOS</strain>
    </source>
</reference>
<protein>
    <submittedName>
        <fullName evidence="2">NADH dehydrogenase</fullName>
    </submittedName>
</protein>
<dbReference type="SUPFAM" id="SSF51735">
    <property type="entry name" value="NAD(P)-binding Rossmann-fold domains"/>
    <property type="match status" value="1"/>
</dbReference>
<dbReference type="PANTHER" id="PTHR12126">
    <property type="entry name" value="NADH-UBIQUINONE OXIDOREDUCTASE 39 KDA SUBUNIT-RELATED"/>
    <property type="match status" value="1"/>
</dbReference>
<dbReference type="InterPro" id="IPR001509">
    <property type="entry name" value="Epimerase_deHydtase"/>
</dbReference>
<name>A0A1M6R1X8_9BACT</name>
<dbReference type="RefSeq" id="WP_073302399.1">
    <property type="nucleotide sequence ID" value="NZ_FRAW01000003.1"/>
</dbReference>
<dbReference type="InterPro" id="IPR036291">
    <property type="entry name" value="NAD(P)-bd_dom_sf"/>
</dbReference>
<gene>
    <name evidence="2" type="ORF">SAMN05720469_10382</name>
</gene>
<feature type="domain" description="NAD-dependent epimerase/dehydratase" evidence="1">
    <location>
        <begin position="4"/>
        <end position="150"/>
    </location>
</feature>
<dbReference type="EMBL" id="FRAW01000003">
    <property type="protein sequence ID" value="SHK26433.1"/>
    <property type="molecule type" value="Genomic_DNA"/>
</dbReference>
<dbReference type="AlphaFoldDB" id="A0A1M6R1X8"/>